<dbReference type="Gene3D" id="3.40.50.10490">
    <property type="entry name" value="Glucose-6-phosphate isomerase like protein, domain 1"/>
    <property type="match status" value="2"/>
</dbReference>
<accession>A0A167U8D3</accession>
<evidence type="ECO:0000256" key="1">
    <source>
        <dbReference type="ARBA" id="ARBA00001031"/>
    </source>
</evidence>
<name>A0A167U8D3_9FLAO</name>
<evidence type="ECO:0000313" key="4">
    <source>
        <dbReference type="EMBL" id="OAB25354.1"/>
    </source>
</evidence>
<dbReference type="SUPFAM" id="SSF53697">
    <property type="entry name" value="SIS domain"/>
    <property type="match status" value="1"/>
</dbReference>
<dbReference type="AlphaFoldDB" id="A0A167U8D3"/>
<evidence type="ECO:0000256" key="3">
    <source>
        <dbReference type="ARBA" id="ARBA00016090"/>
    </source>
</evidence>
<dbReference type="InterPro" id="IPR046348">
    <property type="entry name" value="SIS_dom_sf"/>
</dbReference>
<dbReference type="Proteomes" id="UP000077164">
    <property type="component" value="Unassembled WGS sequence"/>
</dbReference>
<comment type="caution">
    <text evidence="4">The sequence shown here is derived from an EMBL/GenBank/DDBJ whole genome shotgun (WGS) entry which is preliminary data.</text>
</comment>
<comment type="catalytic activity">
    <reaction evidence="1">
        <text>D-fructose 6-phosphate + L-glutamine = D-glucosamine 6-phosphate + L-glutamate</text>
        <dbReference type="Rhea" id="RHEA:13237"/>
        <dbReference type="ChEBI" id="CHEBI:29985"/>
        <dbReference type="ChEBI" id="CHEBI:58359"/>
        <dbReference type="ChEBI" id="CHEBI:58725"/>
        <dbReference type="ChEBI" id="CHEBI:61527"/>
        <dbReference type="EC" id="2.6.1.16"/>
    </reaction>
</comment>
<dbReference type="GO" id="GO:0004360">
    <property type="term" value="F:glutamine-fructose-6-phosphate transaminase (isomerizing) activity"/>
    <property type="evidence" value="ECO:0007669"/>
    <property type="project" value="UniProtKB-EC"/>
</dbReference>
<sequence>MKKMLAEINEIPAKAVEFLKQSPVYSLPLGVPYLGMGSSYFAPLAFKYMGVEIRPEIASEFYNYQNNNTFIPMGVIISQSGRSTEALWCTSLFNKYIGISNYVENALCTKPNVAACINLLAEEEQYSSSKTYVNTLLALFKGFGFDATDAVKLLEKKMPDYDKKGEQMANQVYELISKKNIHGIYITGSGPNVGTAMQAALIMSESTKLSFQGLPMAQYDHGPKETAKNSIVIQIVAKGKSYERSQLLNQKIIASGAHVITVEEMESDENFSVLHNIVPFNFMSYYLALKLGIEDTFMVGGKVTEVE</sequence>
<dbReference type="GO" id="GO:0006487">
    <property type="term" value="P:protein N-linked glycosylation"/>
    <property type="evidence" value="ECO:0007669"/>
    <property type="project" value="TreeGrafter"/>
</dbReference>
<dbReference type="STRING" id="249352.SAMN05444395_1098"/>
<reference evidence="4 5" key="1">
    <citation type="submission" date="2016-03" db="EMBL/GenBank/DDBJ databases">
        <title>Draft genome sequence of Flavobacterium fryxellicola DSM 16209.</title>
        <authorList>
            <person name="Shin S.-K."/>
            <person name="Yi H."/>
        </authorList>
    </citation>
    <scope>NUCLEOTIDE SEQUENCE [LARGE SCALE GENOMIC DNA]</scope>
    <source>
        <strain evidence="4 5">DSM 16209</strain>
    </source>
</reference>
<organism evidence="4 5">
    <name type="scientific">Flavobacterium fryxellicola</name>
    <dbReference type="NCBI Taxonomy" id="249352"/>
    <lineage>
        <taxon>Bacteria</taxon>
        <taxon>Pseudomonadati</taxon>
        <taxon>Bacteroidota</taxon>
        <taxon>Flavobacteriia</taxon>
        <taxon>Flavobacteriales</taxon>
        <taxon>Flavobacteriaceae</taxon>
        <taxon>Flavobacterium</taxon>
    </lineage>
</organism>
<evidence type="ECO:0000256" key="2">
    <source>
        <dbReference type="ARBA" id="ARBA00012916"/>
    </source>
</evidence>
<dbReference type="PANTHER" id="PTHR10937">
    <property type="entry name" value="GLUCOSAMINE--FRUCTOSE-6-PHOSPHATE AMINOTRANSFERASE, ISOMERIZING"/>
    <property type="match status" value="1"/>
</dbReference>
<dbReference type="GO" id="GO:0097367">
    <property type="term" value="F:carbohydrate derivative binding"/>
    <property type="evidence" value="ECO:0007669"/>
    <property type="project" value="InterPro"/>
</dbReference>
<dbReference type="GO" id="GO:0006047">
    <property type="term" value="P:UDP-N-acetylglucosamine metabolic process"/>
    <property type="evidence" value="ECO:0007669"/>
    <property type="project" value="TreeGrafter"/>
</dbReference>
<dbReference type="GO" id="GO:0006002">
    <property type="term" value="P:fructose 6-phosphate metabolic process"/>
    <property type="evidence" value="ECO:0007669"/>
    <property type="project" value="TreeGrafter"/>
</dbReference>
<evidence type="ECO:0000313" key="5">
    <source>
        <dbReference type="Proteomes" id="UP000077164"/>
    </source>
</evidence>
<dbReference type="EMBL" id="LVJE01000047">
    <property type="protein sequence ID" value="OAB25354.1"/>
    <property type="molecule type" value="Genomic_DNA"/>
</dbReference>
<dbReference type="PANTHER" id="PTHR10937:SF0">
    <property type="entry name" value="GLUTAMINE--FRUCTOSE-6-PHOSPHATE TRANSAMINASE (ISOMERIZING)"/>
    <property type="match status" value="1"/>
</dbReference>
<protein>
    <recommendedName>
        <fullName evidence="3">Glutamine--fructose-6-phosphate aminotransferase [isomerizing]</fullName>
        <ecNumber evidence="2">2.6.1.16</ecNumber>
    </recommendedName>
</protein>
<keyword evidence="5" id="KW-1185">Reference proteome</keyword>
<dbReference type="OrthoDB" id="1117051at2"/>
<dbReference type="EC" id="2.6.1.16" evidence="2"/>
<dbReference type="RefSeq" id="WP_066082847.1">
    <property type="nucleotide sequence ID" value="NZ_FRDK01000009.1"/>
</dbReference>
<gene>
    <name evidence="4" type="ORF">FBFR_15345</name>
</gene>
<proteinExistence type="predicted"/>